<reference evidence="2" key="1">
    <citation type="journal article" date="2023" name="Nat. Plants">
        <title>Single-cell RNA sequencing provides a high-resolution roadmap for understanding the multicellular compartmentation of specialized metabolism.</title>
        <authorList>
            <person name="Sun S."/>
            <person name="Shen X."/>
            <person name="Li Y."/>
            <person name="Li Y."/>
            <person name="Wang S."/>
            <person name="Li R."/>
            <person name="Zhang H."/>
            <person name="Shen G."/>
            <person name="Guo B."/>
            <person name="Wei J."/>
            <person name="Xu J."/>
            <person name="St-Pierre B."/>
            <person name="Chen S."/>
            <person name="Sun C."/>
        </authorList>
    </citation>
    <scope>NUCLEOTIDE SEQUENCE [LARGE SCALE GENOMIC DNA]</scope>
</reference>
<evidence type="ECO:0000313" key="2">
    <source>
        <dbReference type="Proteomes" id="UP001060085"/>
    </source>
</evidence>
<gene>
    <name evidence="1" type="ORF">M9H77_04337</name>
</gene>
<sequence>MDILWICGSSLLAIVSIYFFLDIFFPSQKKKKLPPSPPALPICGHLHLLKLPIHRTFQQLSAKYGPIFYLRLGNRPAIVVSSPLIAEQCFTKNDIIFGDRPQCIISDHSNFDHAEVTFLAYGDQWRNIRRIMTINIFSSTALKHYSSIREEEIRFLVRKLLPADCNGGDPRRVNLKCLFSDLILNMIMKATTGRRWSDSEPFNKDVLGSDISLHLCDFVPFLRRIGFQGFENQVNYFSEELKKYLKYLIDEGRKSEADTDNNSSSDNKNKTIIQSLLSLQKAEPDYYTDNLIMGILTNLFTAGGETTSSTVEWAMALLLNHPEVMEKVRNEIDLNITSERLVEDSDLSKLSYLHCVINETLRLFPGAPLLVPRVATEDCTLHGFDIPRGTILVVNCWAIHRDPNGWKEHTKFIPERFEEAKKESEGSNYLPFGIGRRPCPGAAMATRSVAITLATFIQCFEWERVGPELEDLEEGNGVFVLPKAKPLEAYCKPRPCMSAALMSPLNI</sequence>
<proteinExistence type="predicted"/>
<protein>
    <submittedName>
        <fullName evidence="1">Uncharacterized protein</fullName>
    </submittedName>
</protein>
<keyword evidence="2" id="KW-1185">Reference proteome</keyword>
<name>A0ACC0CDZ5_CATRO</name>
<organism evidence="1 2">
    <name type="scientific">Catharanthus roseus</name>
    <name type="common">Madagascar periwinkle</name>
    <name type="synonym">Vinca rosea</name>
    <dbReference type="NCBI Taxonomy" id="4058"/>
    <lineage>
        <taxon>Eukaryota</taxon>
        <taxon>Viridiplantae</taxon>
        <taxon>Streptophyta</taxon>
        <taxon>Embryophyta</taxon>
        <taxon>Tracheophyta</taxon>
        <taxon>Spermatophyta</taxon>
        <taxon>Magnoliopsida</taxon>
        <taxon>eudicotyledons</taxon>
        <taxon>Gunneridae</taxon>
        <taxon>Pentapetalae</taxon>
        <taxon>asterids</taxon>
        <taxon>lamiids</taxon>
        <taxon>Gentianales</taxon>
        <taxon>Apocynaceae</taxon>
        <taxon>Rauvolfioideae</taxon>
        <taxon>Vinceae</taxon>
        <taxon>Catharanthinae</taxon>
        <taxon>Catharanthus</taxon>
    </lineage>
</organism>
<accession>A0ACC0CDZ5</accession>
<evidence type="ECO:0000313" key="1">
    <source>
        <dbReference type="EMBL" id="KAI5683109.1"/>
    </source>
</evidence>
<dbReference type="EMBL" id="CM044701">
    <property type="protein sequence ID" value="KAI5683109.1"/>
    <property type="molecule type" value="Genomic_DNA"/>
</dbReference>
<dbReference type="Proteomes" id="UP001060085">
    <property type="component" value="Linkage Group LG01"/>
</dbReference>
<comment type="caution">
    <text evidence="1">The sequence shown here is derived from an EMBL/GenBank/DDBJ whole genome shotgun (WGS) entry which is preliminary data.</text>
</comment>